<dbReference type="InterPro" id="IPR030949">
    <property type="entry name" value="ECF_S_folate_fam"/>
</dbReference>
<evidence type="ECO:0000313" key="2">
    <source>
        <dbReference type="EMBL" id="QSX08361.1"/>
    </source>
</evidence>
<feature type="transmembrane region" description="Helical" evidence="1">
    <location>
        <begin position="15"/>
        <end position="33"/>
    </location>
</feature>
<dbReference type="GO" id="GO:0016020">
    <property type="term" value="C:membrane"/>
    <property type="evidence" value="ECO:0007669"/>
    <property type="project" value="InterPro"/>
</dbReference>
<evidence type="ECO:0000256" key="1">
    <source>
        <dbReference type="SAM" id="Phobius"/>
    </source>
</evidence>
<reference evidence="2" key="1">
    <citation type="submission" date="2021-03" db="EMBL/GenBank/DDBJ databases">
        <title>Alkalibacter marinus sp. nov., isolated from tidal flat sediment.</title>
        <authorList>
            <person name="Namirimu T."/>
            <person name="Yang J.-A."/>
            <person name="Yang S.-H."/>
            <person name="Kim Y.-J."/>
            <person name="Kwon K.K."/>
        </authorList>
    </citation>
    <scope>NUCLEOTIDE SEQUENCE</scope>
    <source>
        <strain evidence="2">ES005</strain>
    </source>
</reference>
<dbReference type="Gene3D" id="1.10.1760.20">
    <property type="match status" value="1"/>
</dbReference>
<feature type="transmembrane region" description="Helical" evidence="1">
    <location>
        <begin position="159"/>
        <end position="179"/>
    </location>
</feature>
<dbReference type="RefSeq" id="WP_207299703.1">
    <property type="nucleotide sequence ID" value="NZ_CP071444.1"/>
</dbReference>
<feature type="transmembrane region" description="Helical" evidence="1">
    <location>
        <begin position="120"/>
        <end position="139"/>
    </location>
</feature>
<protein>
    <submittedName>
        <fullName evidence="2">Folate family ECF transporter S component</fullName>
    </submittedName>
</protein>
<dbReference type="AlphaFoldDB" id="A0A974XES2"/>
<proteinExistence type="predicted"/>
<keyword evidence="1" id="KW-0472">Membrane</keyword>
<organism evidence="2 3">
    <name type="scientific">Alkalibacter rhizosphaerae</name>
    <dbReference type="NCBI Taxonomy" id="2815577"/>
    <lineage>
        <taxon>Bacteria</taxon>
        <taxon>Bacillati</taxon>
        <taxon>Bacillota</taxon>
        <taxon>Clostridia</taxon>
        <taxon>Eubacteriales</taxon>
        <taxon>Eubacteriaceae</taxon>
        <taxon>Alkalibacter</taxon>
    </lineage>
</organism>
<feature type="transmembrane region" description="Helical" evidence="1">
    <location>
        <begin position="86"/>
        <end position="108"/>
    </location>
</feature>
<dbReference type="InterPro" id="IPR009825">
    <property type="entry name" value="ECF_substrate-spec-like"/>
</dbReference>
<keyword evidence="1" id="KW-1133">Transmembrane helix</keyword>
<accession>A0A974XES2</accession>
<sequence length="257" mass="28524">MKTTAIKKTRFTTKTVVNIGLFTAISVVLKLLFEVYIPLAGFSSLRINFTTVPIVMSGMFFGPLAGAVTGTISDILCYIIKPAGPYFPGFTISSALTGWIPGVIFLIAKKYDKKEIRYNLLNIVSVFALAFLVLGVLVFKNNLGLENGKVMLLGTELSMFFVALYVLIVLGFAAIPLLYSKFQSDNPSGNFGLDKVFFTVTLTQIITSLILNTWFLSMMFDQGFIVFLPGRLITNFVLIPLFSLIIFSVQKYIKIFH</sequence>
<dbReference type="EMBL" id="CP071444">
    <property type="protein sequence ID" value="QSX08361.1"/>
    <property type="molecule type" value="Genomic_DNA"/>
</dbReference>
<evidence type="ECO:0000313" key="3">
    <source>
        <dbReference type="Proteomes" id="UP000663499"/>
    </source>
</evidence>
<dbReference type="NCBIfam" id="TIGR04518">
    <property type="entry name" value="ECF_S_folT_fam"/>
    <property type="match status" value="1"/>
</dbReference>
<keyword evidence="3" id="KW-1185">Reference proteome</keyword>
<feature type="transmembrane region" description="Helical" evidence="1">
    <location>
        <begin position="191"/>
        <end position="211"/>
    </location>
</feature>
<dbReference type="KEGG" id="alka:J0B03_11310"/>
<dbReference type="Pfam" id="PF07155">
    <property type="entry name" value="ECF-ribofla_trS"/>
    <property type="match status" value="1"/>
</dbReference>
<gene>
    <name evidence="2" type="ORF">J0B03_11310</name>
</gene>
<name>A0A974XES2_9FIRM</name>
<dbReference type="Proteomes" id="UP000663499">
    <property type="component" value="Chromosome"/>
</dbReference>
<feature type="transmembrane region" description="Helical" evidence="1">
    <location>
        <begin position="223"/>
        <end position="247"/>
    </location>
</feature>
<keyword evidence="1" id="KW-0812">Transmembrane</keyword>